<dbReference type="GO" id="GO:0043130">
    <property type="term" value="F:ubiquitin binding"/>
    <property type="evidence" value="ECO:0007669"/>
    <property type="project" value="InterPro"/>
</dbReference>
<dbReference type="AlphaFoldDB" id="A0A8S9QRC6"/>
<dbReference type="GO" id="GO:0035091">
    <property type="term" value="F:phosphatidylinositol binding"/>
    <property type="evidence" value="ECO:0007669"/>
    <property type="project" value="InterPro"/>
</dbReference>
<accession>A0A8S9QRC6</accession>
<feature type="region of interest" description="Disordered" evidence="2">
    <location>
        <begin position="302"/>
        <end position="332"/>
    </location>
</feature>
<dbReference type="InterPro" id="IPR008942">
    <property type="entry name" value="ENTH_VHS"/>
</dbReference>
<dbReference type="PANTHER" id="PTHR45898">
    <property type="entry name" value="TOM1-LIKE PROTEIN"/>
    <property type="match status" value="1"/>
</dbReference>
<evidence type="ECO:0000313" key="5">
    <source>
        <dbReference type="Proteomes" id="UP000712600"/>
    </source>
</evidence>
<evidence type="ECO:0000256" key="1">
    <source>
        <dbReference type="ARBA" id="ARBA00007708"/>
    </source>
</evidence>
<gene>
    <name evidence="4" type="ORF">F2Q69_00010986</name>
</gene>
<feature type="compositionally biased region" description="Polar residues" evidence="2">
    <location>
        <begin position="248"/>
        <end position="280"/>
    </location>
</feature>
<feature type="region of interest" description="Disordered" evidence="2">
    <location>
        <begin position="248"/>
        <end position="289"/>
    </location>
</feature>
<comment type="caution">
    <text evidence="4">The sequence shown here is derived from an EMBL/GenBank/DDBJ whole genome shotgun (WGS) entry which is preliminary data.</text>
</comment>
<name>A0A8S9QRC6_BRACR</name>
<dbReference type="InterPro" id="IPR002014">
    <property type="entry name" value="VHS_dom"/>
</dbReference>
<dbReference type="Proteomes" id="UP000712600">
    <property type="component" value="Unassembled WGS sequence"/>
</dbReference>
<sequence>MASSSASATVAVDKATSDLLLGPDWTTNMEICDSVNSLHWQAKDVVKALKKRLQHKSPRVQQLALTALVKNCGDYLHHQVAEKNILGEMVKIVKKKVDPASSESHNALALALPDPPPPVNTTREQDMIDLLSLALTSAPPPPSSQPAPPPTGYSQPQQIQTQQGYSQPQQIQTQQGYSHPQQQIQTHQGYSQPQQTQTQQGTHPQQQAQFQMQPQARPQSPFEYPPPPWASTSANAYYTPRANATASYTETSAGRTLQQSNSFPARTGDPQATSAASNPGVSGGQKPFVPSYRLFEDLDVFGSTEGKHNNKSTNSNNASQAQQSMIGGRKMI</sequence>
<feature type="compositionally biased region" description="Pro residues" evidence="2">
    <location>
        <begin position="138"/>
        <end position="151"/>
    </location>
</feature>
<evidence type="ECO:0000259" key="3">
    <source>
        <dbReference type="PROSITE" id="PS50179"/>
    </source>
</evidence>
<dbReference type="SUPFAM" id="SSF48464">
    <property type="entry name" value="ENTH/VHS domain"/>
    <property type="match status" value="1"/>
</dbReference>
<dbReference type="EMBL" id="QGKX02000996">
    <property type="protein sequence ID" value="KAF3556412.1"/>
    <property type="molecule type" value="Genomic_DNA"/>
</dbReference>
<dbReference type="GO" id="GO:0043328">
    <property type="term" value="P:protein transport to vacuole involved in ubiquitin-dependent protein catabolic process via the multivesicular body sorting pathway"/>
    <property type="evidence" value="ECO:0007669"/>
    <property type="project" value="InterPro"/>
</dbReference>
<reference evidence="4" key="1">
    <citation type="submission" date="2019-12" db="EMBL/GenBank/DDBJ databases">
        <title>Genome sequencing and annotation of Brassica cretica.</title>
        <authorList>
            <person name="Studholme D.J."/>
            <person name="Sarris P."/>
        </authorList>
    </citation>
    <scope>NUCLEOTIDE SEQUENCE</scope>
    <source>
        <strain evidence="4">PFS-109/04</strain>
        <tissue evidence="4">Leaf</tissue>
    </source>
</reference>
<dbReference type="PANTHER" id="PTHR45898:SF2">
    <property type="entry name" value="TOM1-LIKE PROTEIN 6"/>
    <property type="match status" value="1"/>
</dbReference>
<dbReference type="SMART" id="SM00288">
    <property type="entry name" value="VHS"/>
    <property type="match status" value="1"/>
</dbReference>
<dbReference type="Gene3D" id="1.25.40.90">
    <property type="match status" value="1"/>
</dbReference>
<dbReference type="CDD" id="cd03561">
    <property type="entry name" value="VHS"/>
    <property type="match status" value="1"/>
</dbReference>
<feature type="region of interest" description="Disordered" evidence="2">
    <location>
        <begin position="135"/>
        <end position="234"/>
    </location>
</feature>
<proteinExistence type="inferred from homology"/>
<comment type="similarity">
    <text evidence="1">Belongs to the TOM1 family.</text>
</comment>
<evidence type="ECO:0000256" key="2">
    <source>
        <dbReference type="SAM" id="MobiDB-lite"/>
    </source>
</evidence>
<feature type="domain" description="VHS" evidence="3">
    <location>
        <begin position="15"/>
        <end position="96"/>
    </location>
</feature>
<dbReference type="InterPro" id="IPR044836">
    <property type="entry name" value="TOL_plant"/>
</dbReference>
<organism evidence="4 5">
    <name type="scientific">Brassica cretica</name>
    <name type="common">Mustard</name>
    <dbReference type="NCBI Taxonomy" id="69181"/>
    <lineage>
        <taxon>Eukaryota</taxon>
        <taxon>Viridiplantae</taxon>
        <taxon>Streptophyta</taxon>
        <taxon>Embryophyta</taxon>
        <taxon>Tracheophyta</taxon>
        <taxon>Spermatophyta</taxon>
        <taxon>Magnoliopsida</taxon>
        <taxon>eudicotyledons</taxon>
        <taxon>Gunneridae</taxon>
        <taxon>Pentapetalae</taxon>
        <taxon>rosids</taxon>
        <taxon>malvids</taxon>
        <taxon>Brassicales</taxon>
        <taxon>Brassicaceae</taxon>
        <taxon>Brassiceae</taxon>
        <taxon>Brassica</taxon>
    </lineage>
</organism>
<dbReference type="PROSITE" id="PS50179">
    <property type="entry name" value="VHS"/>
    <property type="match status" value="1"/>
</dbReference>
<feature type="compositionally biased region" description="Polar residues" evidence="2">
    <location>
        <begin position="311"/>
        <end position="325"/>
    </location>
</feature>
<feature type="compositionally biased region" description="Low complexity" evidence="2">
    <location>
        <begin position="185"/>
        <end position="219"/>
    </location>
</feature>
<feature type="compositionally biased region" description="Polar residues" evidence="2">
    <location>
        <begin position="152"/>
        <end position="184"/>
    </location>
</feature>
<protein>
    <recommendedName>
        <fullName evidence="3">VHS domain-containing protein</fullName>
    </recommendedName>
</protein>
<dbReference type="Pfam" id="PF00790">
    <property type="entry name" value="VHS"/>
    <property type="match status" value="1"/>
</dbReference>
<evidence type="ECO:0000313" key="4">
    <source>
        <dbReference type="EMBL" id="KAF3556412.1"/>
    </source>
</evidence>